<sequence>MPNIVFKHFDKLIMIANPLSVDRAVIEARHLFRLSKKDEVDFYVNLPQVGLAELMPSAWKHLEYGSVIFVISTPTASPKSTPDFKDHPAAFSNEKMISSNEAIPSPIPKLSEEAYSQVSANKFVTESQTFPKGILSRSSSSSSQSTAVDPLQSATIDDKSTSPSRIIKEEPKKAEPDPLRTVKILLEYPNRHEALTLFPESVTLNVEQKFHVLLGNLAKETTVSIERIELCLIRGSKTFKISPLSSPAALRLKETERFRIRLRSSILDPMSIPENYFPNRKGSSMWSESFKGGFPRGSQLLKAPKRGLGLPQSPDVNIRTSCALGASTNGRGGSQVGEFS</sequence>
<comment type="caution">
    <text evidence="2">The sequence shown here is derived from an EMBL/GenBank/DDBJ whole genome shotgun (WGS) entry which is preliminary data.</text>
</comment>
<evidence type="ECO:0000256" key="1">
    <source>
        <dbReference type="SAM" id="MobiDB-lite"/>
    </source>
</evidence>
<keyword evidence="3" id="KW-1185">Reference proteome</keyword>
<dbReference type="Proteomes" id="UP000765509">
    <property type="component" value="Unassembled WGS sequence"/>
</dbReference>
<dbReference type="AlphaFoldDB" id="A0A9Q3EUT7"/>
<evidence type="ECO:0000313" key="2">
    <source>
        <dbReference type="EMBL" id="MBW0529890.1"/>
    </source>
</evidence>
<reference evidence="2" key="1">
    <citation type="submission" date="2021-03" db="EMBL/GenBank/DDBJ databases">
        <title>Draft genome sequence of rust myrtle Austropuccinia psidii MF-1, a brazilian biotype.</title>
        <authorList>
            <person name="Quecine M.C."/>
            <person name="Pachon D.M.R."/>
            <person name="Bonatelli M.L."/>
            <person name="Correr F.H."/>
            <person name="Franceschini L.M."/>
            <person name="Leite T.F."/>
            <person name="Margarido G.R.A."/>
            <person name="Almeida C.A."/>
            <person name="Ferrarezi J.A."/>
            <person name="Labate C.A."/>
        </authorList>
    </citation>
    <scope>NUCLEOTIDE SEQUENCE</scope>
    <source>
        <strain evidence="2">MF-1</strain>
    </source>
</reference>
<feature type="region of interest" description="Disordered" evidence="1">
    <location>
        <begin position="134"/>
        <end position="174"/>
    </location>
</feature>
<feature type="compositionally biased region" description="Basic and acidic residues" evidence="1">
    <location>
        <begin position="156"/>
        <end position="174"/>
    </location>
</feature>
<name>A0A9Q3EUT7_9BASI</name>
<dbReference type="EMBL" id="AVOT02035504">
    <property type="protein sequence ID" value="MBW0529890.1"/>
    <property type="molecule type" value="Genomic_DNA"/>
</dbReference>
<dbReference type="OrthoDB" id="2504528at2759"/>
<gene>
    <name evidence="2" type="ORF">O181_069605</name>
</gene>
<accession>A0A9Q3EUT7</accession>
<feature type="compositionally biased region" description="Low complexity" evidence="1">
    <location>
        <begin position="136"/>
        <end position="145"/>
    </location>
</feature>
<protein>
    <submittedName>
        <fullName evidence="2">Uncharacterized protein</fullName>
    </submittedName>
</protein>
<proteinExistence type="predicted"/>
<evidence type="ECO:0000313" key="3">
    <source>
        <dbReference type="Proteomes" id="UP000765509"/>
    </source>
</evidence>
<organism evidence="2 3">
    <name type="scientific">Austropuccinia psidii MF-1</name>
    <dbReference type="NCBI Taxonomy" id="1389203"/>
    <lineage>
        <taxon>Eukaryota</taxon>
        <taxon>Fungi</taxon>
        <taxon>Dikarya</taxon>
        <taxon>Basidiomycota</taxon>
        <taxon>Pucciniomycotina</taxon>
        <taxon>Pucciniomycetes</taxon>
        <taxon>Pucciniales</taxon>
        <taxon>Sphaerophragmiaceae</taxon>
        <taxon>Austropuccinia</taxon>
    </lineage>
</organism>